<feature type="binding site" evidence="18">
    <location>
        <position position="260"/>
    </location>
    <ligand>
        <name>Zn(2+)</name>
        <dbReference type="ChEBI" id="CHEBI:29105"/>
    </ligand>
</feature>
<feature type="binding site" evidence="18">
    <location>
        <begin position="128"/>
        <end position="129"/>
    </location>
    <ligand>
        <name>NAD(+)</name>
        <dbReference type="ChEBI" id="CHEBI:57540"/>
    </ligand>
</feature>
<dbReference type="InterPro" id="IPR016037">
    <property type="entry name" value="DHQ_synth_AroB"/>
</dbReference>
<name>A0A0D1JHA8_9LACO</name>
<keyword evidence="16 18" id="KW-0456">Lyase</keyword>
<sequence length="353" mass="37698">MIHVKLASKAYDVVIASGVRHQVGERLATIWQPRQVMIVTDQNVGPLYLADVSASLAQHGFTVHTTTVPAGETSKSLQMVEQIVGEMAAYGFTRQDAIVALGGGVVGDLTGVIASLYMRGIAFAQIATSLTAQVDASVGGKTAVNMATVKNIMGSFYQPDMVLIDPDFLQTLSDRDLVEGYAEVVKTSVLAGGDFWRLTGDIKTVAAIRERAETLITKSVLYKRDIVVADEKEGGVRKYLNFGHTLGHAIELMAHGELRHGEAVAIGMVAISERFEKAGITESGITALLRDRLVAVGLPVASPLIGQAAFYDHLKNDKKNAAGTLQLVAISVPGQPTIVQKDLADMPAFVESR</sequence>
<dbReference type="PANTHER" id="PTHR43622:SF7">
    <property type="entry name" value="3-DEHYDROQUINATE SYNTHASE, CHLOROPLASTIC"/>
    <property type="match status" value="1"/>
</dbReference>
<dbReference type="UniPathway" id="UPA00053">
    <property type="reaction ID" value="UER00085"/>
</dbReference>
<dbReference type="RefSeq" id="WP_043708319.1">
    <property type="nucleotide sequence ID" value="NZ_JALOCT010000008.1"/>
</dbReference>
<dbReference type="FunFam" id="3.40.50.1970:FF:000007">
    <property type="entry name" value="Pentafunctional AROM polypeptide"/>
    <property type="match status" value="1"/>
</dbReference>
<dbReference type="GO" id="GO:0003856">
    <property type="term" value="F:3-dehydroquinate synthase activity"/>
    <property type="evidence" value="ECO:0007669"/>
    <property type="project" value="UniProtKB-UniRule"/>
</dbReference>
<dbReference type="InterPro" id="IPR030963">
    <property type="entry name" value="DHQ_synth_fam"/>
</dbReference>
<dbReference type="CDD" id="cd08195">
    <property type="entry name" value="DHQS"/>
    <property type="match status" value="1"/>
</dbReference>
<dbReference type="GO" id="GO:0008652">
    <property type="term" value="P:amino acid biosynthetic process"/>
    <property type="evidence" value="ECO:0007669"/>
    <property type="project" value="UniProtKB-KW"/>
</dbReference>
<dbReference type="GO" id="GO:0046872">
    <property type="term" value="F:metal ion binding"/>
    <property type="evidence" value="ECO:0007669"/>
    <property type="project" value="UniProtKB-KW"/>
</dbReference>
<evidence type="ECO:0000259" key="20">
    <source>
        <dbReference type="Pfam" id="PF24621"/>
    </source>
</evidence>
<comment type="cofactor">
    <cofactor evidence="3">
        <name>Zn(2+)</name>
        <dbReference type="ChEBI" id="CHEBI:29105"/>
    </cofactor>
</comment>
<feature type="binding site" evidence="18">
    <location>
        <begin position="104"/>
        <end position="108"/>
    </location>
    <ligand>
        <name>NAD(+)</name>
        <dbReference type="ChEBI" id="CHEBI:57540"/>
    </ligand>
</feature>
<evidence type="ECO:0000256" key="5">
    <source>
        <dbReference type="ARBA" id="ARBA00004661"/>
    </source>
</evidence>
<evidence type="ECO:0000256" key="10">
    <source>
        <dbReference type="ARBA" id="ARBA00022605"/>
    </source>
</evidence>
<evidence type="ECO:0000256" key="13">
    <source>
        <dbReference type="ARBA" id="ARBA00022833"/>
    </source>
</evidence>
<evidence type="ECO:0000256" key="11">
    <source>
        <dbReference type="ARBA" id="ARBA00022723"/>
    </source>
</evidence>
<evidence type="ECO:0000256" key="15">
    <source>
        <dbReference type="ARBA" id="ARBA00023141"/>
    </source>
</evidence>
<evidence type="ECO:0000256" key="6">
    <source>
        <dbReference type="ARBA" id="ARBA00005412"/>
    </source>
</evidence>
<keyword evidence="22" id="KW-1185">Reference proteome</keyword>
<evidence type="ECO:0000313" key="21">
    <source>
        <dbReference type="EMBL" id="KIU20738.1"/>
    </source>
</evidence>
<organism evidence="21 22">
    <name type="scientific">Weissella cibaria</name>
    <dbReference type="NCBI Taxonomy" id="137591"/>
    <lineage>
        <taxon>Bacteria</taxon>
        <taxon>Bacillati</taxon>
        <taxon>Bacillota</taxon>
        <taxon>Bacilli</taxon>
        <taxon>Lactobacillales</taxon>
        <taxon>Lactobacillaceae</taxon>
        <taxon>Weissella</taxon>
    </lineage>
</organism>
<evidence type="ECO:0000256" key="14">
    <source>
        <dbReference type="ARBA" id="ARBA00023027"/>
    </source>
</evidence>
<evidence type="ECO:0000259" key="19">
    <source>
        <dbReference type="Pfam" id="PF01761"/>
    </source>
</evidence>
<comment type="cofactor">
    <cofactor evidence="18">
        <name>Co(2+)</name>
        <dbReference type="ChEBI" id="CHEBI:48828"/>
    </cofactor>
    <cofactor evidence="18">
        <name>Zn(2+)</name>
        <dbReference type="ChEBI" id="CHEBI:29105"/>
    </cofactor>
    <text evidence="18">Binds 1 divalent metal cation per subunit. Can use either Co(2+) or Zn(2+).</text>
</comment>
<gene>
    <name evidence="18 21" type="primary">aroB</name>
    <name evidence="21" type="ORF">QX99_01044</name>
</gene>
<keyword evidence="12 18" id="KW-0547">Nucleotide-binding</keyword>
<dbReference type="Gene3D" id="3.40.50.1970">
    <property type="match status" value="1"/>
</dbReference>
<dbReference type="PIRSF" id="PIRSF001455">
    <property type="entry name" value="DHQ_synth"/>
    <property type="match status" value="1"/>
</dbReference>
<comment type="function">
    <text evidence="18">Catalyzes the conversion of 3-deoxy-D-arabino-heptulosonate 7-phosphate (DAHP) to dehydroquinate (DHQ).</text>
</comment>
<dbReference type="GO" id="GO:0000166">
    <property type="term" value="F:nucleotide binding"/>
    <property type="evidence" value="ECO:0007669"/>
    <property type="project" value="UniProtKB-KW"/>
</dbReference>
<keyword evidence="17 18" id="KW-0170">Cobalt</keyword>
<dbReference type="AlphaFoldDB" id="A0A0D1JHA8"/>
<dbReference type="InterPro" id="IPR030960">
    <property type="entry name" value="DHQS/DOIS_N"/>
</dbReference>
<feature type="binding site" evidence="18">
    <location>
        <position position="244"/>
    </location>
    <ligand>
        <name>Zn(2+)</name>
        <dbReference type="ChEBI" id="CHEBI:29105"/>
    </ligand>
</feature>
<feature type="binding site" evidence="18">
    <location>
        <position position="183"/>
    </location>
    <ligand>
        <name>Zn(2+)</name>
        <dbReference type="ChEBI" id="CHEBI:29105"/>
    </ligand>
</feature>
<evidence type="ECO:0000256" key="1">
    <source>
        <dbReference type="ARBA" id="ARBA00001393"/>
    </source>
</evidence>
<comment type="caution">
    <text evidence="18">Lacks conserved residue(s) required for the propagation of feature annotation.</text>
</comment>
<evidence type="ECO:0000256" key="17">
    <source>
        <dbReference type="ARBA" id="ARBA00023285"/>
    </source>
</evidence>
<reference evidence="21 22" key="1">
    <citation type="journal article" date="2015" name="Microbiology (Mosc.)">
        <title>Genomics of the Weissella cibaria species with an examination of its metabolic traits.</title>
        <authorList>
            <person name="Lynch K.M."/>
            <person name="Lucid A."/>
            <person name="Arendt E.K."/>
            <person name="Sleator R.D."/>
            <person name="Lucey B."/>
            <person name="Coffey A."/>
        </authorList>
    </citation>
    <scope>NUCLEOTIDE SEQUENCE [LARGE SCALE GENOMIC DNA]</scope>
    <source>
        <strain evidence="21 22">MG1</strain>
    </source>
</reference>
<evidence type="ECO:0000256" key="18">
    <source>
        <dbReference type="HAMAP-Rule" id="MF_00110"/>
    </source>
</evidence>
<keyword evidence="10 18" id="KW-0028">Amino-acid biosynthesis</keyword>
<evidence type="ECO:0000256" key="7">
    <source>
        <dbReference type="ARBA" id="ARBA00013031"/>
    </source>
</evidence>
<protein>
    <recommendedName>
        <fullName evidence="8 18">3-dehydroquinate synthase</fullName>
        <shortName evidence="18">DHQS</shortName>
        <ecNumber evidence="7 18">4.2.3.4</ecNumber>
    </recommendedName>
</protein>
<keyword evidence="14 18" id="KW-0520">NAD</keyword>
<feature type="binding site" evidence="18">
    <location>
        <position position="150"/>
    </location>
    <ligand>
        <name>NAD(+)</name>
        <dbReference type="ChEBI" id="CHEBI:57540"/>
    </ligand>
</feature>
<dbReference type="GO" id="GO:0009073">
    <property type="term" value="P:aromatic amino acid family biosynthetic process"/>
    <property type="evidence" value="ECO:0007669"/>
    <property type="project" value="UniProtKB-KW"/>
</dbReference>
<comment type="subcellular location">
    <subcellularLocation>
        <location evidence="4 18">Cytoplasm</location>
    </subcellularLocation>
</comment>
<dbReference type="Pfam" id="PF01761">
    <property type="entry name" value="DHQ_synthase"/>
    <property type="match status" value="1"/>
</dbReference>
<feature type="domain" description="3-dehydroquinate synthase N-terminal" evidence="19">
    <location>
        <begin position="66"/>
        <end position="177"/>
    </location>
</feature>
<dbReference type="NCBIfam" id="TIGR01357">
    <property type="entry name" value="aroB"/>
    <property type="match status" value="1"/>
</dbReference>
<dbReference type="STRING" id="137591.AO080_09775"/>
<accession>A0A0D1JHA8</accession>
<keyword evidence="13 18" id="KW-0862">Zinc</keyword>
<dbReference type="GO" id="GO:0005737">
    <property type="term" value="C:cytoplasm"/>
    <property type="evidence" value="ECO:0007669"/>
    <property type="project" value="UniProtKB-SubCell"/>
</dbReference>
<dbReference type="eggNOG" id="COG0337">
    <property type="taxonomic scope" value="Bacteria"/>
</dbReference>
<evidence type="ECO:0000256" key="8">
    <source>
        <dbReference type="ARBA" id="ARBA00017684"/>
    </source>
</evidence>
<comment type="cofactor">
    <cofactor evidence="2 18">
        <name>NAD(+)</name>
        <dbReference type="ChEBI" id="CHEBI:57540"/>
    </cofactor>
</comment>
<evidence type="ECO:0000256" key="16">
    <source>
        <dbReference type="ARBA" id="ARBA00023239"/>
    </source>
</evidence>
<feature type="binding site" evidence="18">
    <location>
        <begin position="168"/>
        <end position="171"/>
    </location>
    <ligand>
        <name>NAD(+)</name>
        <dbReference type="ChEBI" id="CHEBI:57540"/>
    </ligand>
</feature>
<evidence type="ECO:0000256" key="12">
    <source>
        <dbReference type="ARBA" id="ARBA00022741"/>
    </source>
</evidence>
<keyword evidence="15 18" id="KW-0057">Aromatic amino acid biosynthesis</keyword>
<evidence type="ECO:0000256" key="4">
    <source>
        <dbReference type="ARBA" id="ARBA00004496"/>
    </source>
</evidence>
<dbReference type="GO" id="GO:0009423">
    <property type="term" value="P:chorismate biosynthetic process"/>
    <property type="evidence" value="ECO:0007669"/>
    <property type="project" value="UniProtKB-UniRule"/>
</dbReference>
<evidence type="ECO:0000256" key="3">
    <source>
        <dbReference type="ARBA" id="ARBA00001947"/>
    </source>
</evidence>
<dbReference type="Proteomes" id="UP000032287">
    <property type="component" value="Unassembled WGS sequence"/>
</dbReference>
<feature type="binding site" evidence="18">
    <location>
        <position position="141"/>
    </location>
    <ligand>
        <name>NAD(+)</name>
        <dbReference type="ChEBI" id="CHEBI:57540"/>
    </ligand>
</feature>
<comment type="caution">
    <text evidence="21">The sequence shown here is derived from an EMBL/GenBank/DDBJ whole genome shotgun (WGS) entry which is preliminary data.</text>
</comment>
<evidence type="ECO:0000313" key="22">
    <source>
        <dbReference type="Proteomes" id="UP000032287"/>
    </source>
</evidence>
<dbReference type="InterPro" id="IPR050071">
    <property type="entry name" value="Dehydroquinate_synthase"/>
</dbReference>
<evidence type="ECO:0000256" key="9">
    <source>
        <dbReference type="ARBA" id="ARBA00022490"/>
    </source>
</evidence>
<keyword evidence="11 18" id="KW-0479">Metal-binding</keyword>
<dbReference type="EC" id="4.2.3.4" evidence="7 18"/>
<proteinExistence type="inferred from homology"/>
<dbReference type="HAMAP" id="MF_00110">
    <property type="entry name" value="DHQ_synthase"/>
    <property type="match status" value="1"/>
</dbReference>
<keyword evidence="9 18" id="KW-0963">Cytoplasm</keyword>
<comment type="pathway">
    <text evidence="5 18">Metabolic intermediate biosynthesis; chorismate biosynthesis; chorismate from D-erythrose 4-phosphate and phosphoenolpyruvate: step 2/7.</text>
</comment>
<dbReference type="PANTHER" id="PTHR43622">
    <property type="entry name" value="3-DEHYDROQUINATE SYNTHASE"/>
    <property type="match status" value="1"/>
</dbReference>
<dbReference type="Gene3D" id="1.20.1090.10">
    <property type="entry name" value="Dehydroquinate synthase-like - alpha domain"/>
    <property type="match status" value="1"/>
</dbReference>
<feature type="domain" description="3-dehydroquinate synthase C-terminal" evidence="20">
    <location>
        <begin position="180"/>
        <end position="320"/>
    </location>
</feature>
<dbReference type="SUPFAM" id="SSF56796">
    <property type="entry name" value="Dehydroquinate synthase-like"/>
    <property type="match status" value="1"/>
</dbReference>
<evidence type="ECO:0000256" key="2">
    <source>
        <dbReference type="ARBA" id="ARBA00001911"/>
    </source>
</evidence>
<dbReference type="PATRIC" id="fig|137591.25.peg.1012"/>
<comment type="catalytic activity">
    <reaction evidence="1 18">
        <text>7-phospho-2-dehydro-3-deoxy-D-arabino-heptonate = 3-dehydroquinate + phosphate</text>
        <dbReference type="Rhea" id="RHEA:21968"/>
        <dbReference type="ChEBI" id="CHEBI:32364"/>
        <dbReference type="ChEBI" id="CHEBI:43474"/>
        <dbReference type="ChEBI" id="CHEBI:58394"/>
        <dbReference type="EC" id="4.2.3.4"/>
    </reaction>
</comment>
<dbReference type="InterPro" id="IPR056179">
    <property type="entry name" value="DHQS_C"/>
</dbReference>
<dbReference type="Pfam" id="PF24621">
    <property type="entry name" value="DHQS_C"/>
    <property type="match status" value="1"/>
</dbReference>
<comment type="similarity">
    <text evidence="6 18">Belongs to the sugar phosphate cyclases superfamily. Dehydroquinate synthase family.</text>
</comment>
<dbReference type="EMBL" id="JWHU01000016">
    <property type="protein sequence ID" value="KIU20738.1"/>
    <property type="molecule type" value="Genomic_DNA"/>
</dbReference>